<dbReference type="RefSeq" id="WP_100713557.1">
    <property type="nucleotide sequence ID" value="NZ_NPDY01000006.1"/>
</dbReference>
<proteinExistence type="predicted"/>
<dbReference type="OrthoDB" id="314806at2"/>
<dbReference type="AlphaFoldDB" id="A0A2M9ZL82"/>
<dbReference type="EMBL" id="NPDY01000006">
    <property type="protein sequence ID" value="PJZ69889.1"/>
    <property type="molecule type" value="Genomic_DNA"/>
</dbReference>
<dbReference type="EMBL" id="NPDZ01000008">
    <property type="protein sequence ID" value="PJZ72703.1"/>
    <property type="molecule type" value="Genomic_DNA"/>
</dbReference>
<protein>
    <recommendedName>
        <fullName evidence="5">ATP-grasp domain-containing protein</fullName>
    </recommendedName>
</protein>
<name>A0A2M9ZL82_9LEPT</name>
<sequence>MTRIFRPNAYYEEEIRTGKLFPKPLLGRNSIIECAILVLFALNRSRTKVITTQTQSRDWINYWKNRKVSVSDSILPVDSITGNILEKKHSLYSSADLEEWGRICRINSDLQLEIDPQLESSSQLLCSKFRQWSWKNQNSLEDLSSYMIPSKEEAKNVLQKIAQENSENSFWVSKPEFGFSGNHKVFPTALIPALQADLEHCILEPWVDRVSDHSLLFHSINGTFKMDASTLLLSDAKGRYVGNWLSSEDESQDYISEMKECLVKLSDFAPEYSGFGSIDSFYFKTSQGIQCRRVSEINFRWTMGRVLLELSQSAKDHSKRDLLLFVKNIRANPDSYNLLNLWEKETGWKISALSPFSDPSEKPYRQVLLWFRIPKQEAENPLGMTKEIQEQARLRFC</sequence>
<keyword evidence="3" id="KW-1185">Reference proteome</keyword>
<comment type="caution">
    <text evidence="2">The sequence shown here is derived from an EMBL/GenBank/DDBJ whole genome shotgun (WGS) entry which is preliminary data.</text>
</comment>
<dbReference type="Proteomes" id="UP000231990">
    <property type="component" value="Unassembled WGS sequence"/>
</dbReference>
<evidence type="ECO:0000313" key="2">
    <source>
        <dbReference type="EMBL" id="PJZ72703.1"/>
    </source>
</evidence>
<evidence type="ECO:0000313" key="3">
    <source>
        <dbReference type="Proteomes" id="UP000231962"/>
    </source>
</evidence>
<evidence type="ECO:0000313" key="1">
    <source>
        <dbReference type="EMBL" id="PJZ69889.1"/>
    </source>
</evidence>
<evidence type="ECO:0008006" key="5">
    <source>
        <dbReference type="Google" id="ProtNLM"/>
    </source>
</evidence>
<accession>A0A2M9ZL82</accession>
<gene>
    <name evidence="1" type="ORF">CH360_08235</name>
    <name evidence="2" type="ORF">CH373_13450</name>
</gene>
<evidence type="ECO:0000313" key="4">
    <source>
        <dbReference type="Proteomes" id="UP000231990"/>
    </source>
</evidence>
<organism evidence="2 4">
    <name type="scientific">Leptospira perolatii</name>
    <dbReference type="NCBI Taxonomy" id="2023191"/>
    <lineage>
        <taxon>Bacteria</taxon>
        <taxon>Pseudomonadati</taxon>
        <taxon>Spirochaetota</taxon>
        <taxon>Spirochaetia</taxon>
        <taxon>Leptospirales</taxon>
        <taxon>Leptospiraceae</taxon>
        <taxon>Leptospira</taxon>
    </lineage>
</organism>
<dbReference type="Proteomes" id="UP000231962">
    <property type="component" value="Unassembled WGS sequence"/>
</dbReference>
<reference evidence="3 4" key="1">
    <citation type="submission" date="2017-07" db="EMBL/GenBank/DDBJ databases">
        <title>Leptospira spp. isolated from tropical soils.</title>
        <authorList>
            <person name="Thibeaux R."/>
            <person name="Iraola G."/>
            <person name="Ferres I."/>
            <person name="Bierque E."/>
            <person name="Girault D."/>
            <person name="Soupe-Gilbert M.-E."/>
            <person name="Picardeau M."/>
            <person name="Goarant C."/>
        </authorList>
    </citation>
    <scope>NUCLEOTIDE SEQUENCE [LARGE SCALE GENOMIC DNA]</scope>
    <source>
        <strain evidence="2 4">FH1-B-B1</strain>
        <strain evidence="1 3">FH1-B-C1</strain>
    </source>
</reference>